<evidence type="ECO:0000313" key="3">
    <source>
        <dbReference type="Proteomes" id="UP001321473"/>
    </source>
</evidence>
<dbReference type="AlphaFoldDB" id="A0AAQ4DC85"/>
<organism evidence="2 3">
    <name type="scientific">Amblyomma americanum</name>
    <name type="common">Lone star tick</name>
    <dbReference type="NCBI Taxonomy" id="6943"/>
    <lineage>
        <taxon>Eukaryota</taxon>
        <taxon>Metazoa</taxon>
        <taxon>Ecdysozoa</taxon>
        <taxon>Arthropoda</taxon>
        <taxon>Chelicerata</taxon>
        <taxon>Arachnida</taxon>
        <taxon>Acari</taxon>
        <taxon>Parasitiformes</taxon>
        <taxon>Ixodida</taxon>
        <taxon>Ixodoidea</taxon>
        <taxon>Ixodidae</taxon>
        <taxon>Amblyomminae</taxon>
        <taxon>Amblyomma</taxon>
    </lineage>
</organism>
<accession>A0AAQ4DC85</accession>
<gene>
    <name evidence="2" type="ORF">V5799_028656</name>
</gene>
<evidence type="ECO:0000313" key="2">
    <source>
        <dbReference type="EMBL" id="KAK8760075.1"/>
    </source>
</evidence>
<sequence>MRCNSTVRPAGTRRRGSLTAFTLICAGKYKVGSIARVPCSVLVDRGEPAVTTTRRPVPNERGTQDTPRHRNGTTVAAWRCSHSR</sequence>
<dbReference type="EMBL" id="JARKHS020032405">
    <property type="protein sequence ID" value="KAK8760075.1"/>
    <property type="molecule type" value="Genomic_DNA"/>
</dbReference>
<dbReference type="Proteomes" id="UP001321473">
    <property type="component" value="Unassembled WGS sequence"/>
</dbReference>
<feature type="region of interest" description="Disordered" evidence="1">
    <location>
        <begin position="50"/>
        <end position="84"/>
    </location>
</feature>
<evidence type="ECO:0000256" key="1">
    <source>
        <dbReference type="SAM" id="MobiDB-lite"/>
    </source>
</evidence>
<keyword evidence="3" id="KW-1185">Reference proteome</keyword>
<name>A0AAQ4DC85_AMBAM</name>
<reference evidence="2 3" key="1">
    <citation type="journal article" date="2023" name="Arcadia Sci">
        <title>De novo assembly of a long-read Amblyomma americanum tick genome.</title>
        <authorList>
            <person name="Chou S."/>
            <person name="Poskanzer K.E."/>
            <person name="Rollins M."/>
            <person name="Thuy-Boun P.S."/>
        </authorList>
    </citation>
    <scope>NUCLEOTIDE SEQUENCE [LARGE SCALE GENOMIC DNA]</scope>
    <source>
        <strain evidence="2">F_SG_1</strain>
        <tissue evidence="2">Salivary glands</tissue>
    </source>
</reference>
<comment type="caution">
    <text evidence="2">The sequence shown here is derived from an EMBL/GenBank/DDBJ whole genome shotgun (WGS) entry which is preliminary data.</text>
</comment>
<proteinExistence type="predicted"/>
<protein>
    <submittedName>
        <fullName evidence="2">Uncharacterized protein</fullName>
    </submittedName>
</protein>